<name>A0A0L0T0R8_ALLM3</name>
<sequence length="174" mass="17508">MASSDSLGGPSTESEESTQDKRAESTHITEQPRPVAIPAAGSVLTPLTKARPAQQKRRPTNMRHLASGAQTTAPGAVTASSESLHHELAAAAPATATEVPAPAPAPVHSHPPPKPASPVPTHAALRPAVAPKPSLPKASSTSPVAGRGRVSSAIASLQASLAGGEPKPKPNLKT</sequence>
<evidence type="ECO:0000313" key="3">
    <source>
        <dbReference type="Proteomes" id="UP000054350"/>
    </source>
</evidence>
<feature type="compositionally biased region" description="Low complexity" evidence="1">
    <location>
        <begin position="89"/>
        <end position="100"/>
    </location>
</feature>
<gene>
    <name evidence="2" type="ORF">AMAG_19855</name>
</gene>
<feature type="compositionally biased region" description="Basic and acidic residues" evidence="1">
    <location>
        <begin position="18"/>
        <end position="27"/>
    </location>
</feature>
<dbReference type="Proteomes" id="UP000054350">
    <property type="component" value="Unassembled WGS sequence"/>
</dbReference>
<keyword evidence="3" id="KW-1185">Reference proteome</keyword>
<organism evidence="2 3">
    <name type="scientific">Allomyces macrogynus (strain ATCC 38327)</name>
    <name type="common">Allomyces javanicus var. macrogynus</name>
    <dbReference type="NCBI Taxonomy" id="578462"/>
    <lineage>
        <taxon>Eukaryota</taxon>
        <taxon>Fungi</taxon>
        <taxon>Fungi incertae sedis</taxon>
        <taxon>Blastocladiomycota</taxon>
        <taxon>Blastocladiomycetes</taxon>
        <taxon>Blastocladiales</taxon>
        <taxon>Blastocladiaceae</taxon>
        <taxon>Allomyces</taxon>
    </lineage>
</organism>
<dbReference type="AlphaFoldDB" id="A0A0L0T0R8"/>
<protein>
    <submittedName>
        <fullName evidence="2">Uncharacterized protein</fullName>
    </submittedName>
</protein>
<accession>A0A0L0T0R8</accession>
<evidence type="ECO:0000256" key="1">
    <source>
        <dbReference type="SAM" id="MobiDB-lite"/>
    </source>
</evidence>
<evidence type="ECO:0000313" key="2">
    <source>
        <dbReference type="EMBL" id="KNE68174.1"/>
    </source>
</evidence>
<dbReference type="EMBL" id="GG745355">
    <property type="protein sequence ID" value="KNE68174.1"/>
    <property type="molecule type" value="Genomic_DNA"/>
</dbReference>
<feature type="region of interest" description="Disordered" evidence="1">
    <location>
        <begin position="1"/>
        <end position="174"/>
    </location>
</feature>
<reference evidence="3" key="2">
    <citation type="submission" date="2009-11" db="EMBL/GenBank/DDBJ databases">
        <title>The Genome Sequence of Allomyces macrogynus strain ATCC 38327.</title>
        <authorList>
            <consortium name="The Broad Institute Genome Sequencing Platform"/>
            <person name="Russ C."/>
            <person name="Cuomo C."/>
            <person name="Shea T."/>
            <person name="Young S.K."/>
            <person name="Zeng Q."/>
            <person name="Koehrsen M."/>
            <person name="Haas B."/>
            <person name="Borodovsky M."/>
            <person name="Guigo R."/>
            <person name="Alvarado L."/>
            <person name="Berlin A."/>
            <person name="Borenstein D."/>
            <person name="Chen Z."/>
            <person name="Engels R."/>
            <person name="Freedman E."/>
            <person name="Gellesch M."/>
            <person name="Goldberg J."/>
            <person name="Griggs A."/>
            <person name="Gujja S."/>
            <person name="Heiman D."/>
            <person name="Hepburn T."/>
            <person name="Howarth C."/>
            <person name="Jen D."/>
            <person name="Larson L."/>
            <person name="Lewis B."/>
            <person name="Mehta T."/>
            <person name="Park D."/>
            <person name="Pearson M."/>
            <person name="Roberts A."/>
            <person name="Saif S."/>
            <person name="Shenoy N."/>
            <person name="Sisk P."/>
            <person name="Stolte C."/>
            <person name="Sykes S."/>
            <person name="Walk T."/>
            <person name="White J."/>
            <person name="Yandava C."/>
            <person name="Burger G."/>
            <person name="Gray M.W."/>
            <person name="Holland P.W.H."/>
            <person name="King N."/>
            <person name="Lang F.B.F."/>
            <person name="Roger A.J."/>
            <person name="Ruiz-Trillo I."/>
            <person name="Lander E."/>
            <person name="Nusbaum C."/>
        </authorList>
    </citation>
    <scope>NUCLEOTIDE SEQUENCE [LARGE SCALE GENOMIC DNA]</scope>
    <source>
        <strain evidence="3">ATCC 38327</strain>
    </source>
</reference>
<feature type="compositionally biased region" description="Low complexity" evidence="1">
    <location>
        <begin position="151"/>
        <end position="162"/>
    </location>
</feature>
<feature type="compositionally biased region" description="Pro residues" evidence="1">
    <location>
        <begin position="101"/>
        <end position="118"/>
    </location>
</feature>
<proteinExistence type="predicted"/>
<dbReference type="VEuPathDB" id="FungiDB:AMAG_19855"/>
<reference evidence="2 3" key="1">
    <citation type="submission" date="2009-11" db="EMBL/GenBank/DDBJ databases">
        <title>Annotation of Allomyces macrogynus ATCC 38327.</title>
        <authorList>
            <consortium name="The Broad Institute Genome Sequencing Platform"/>
            <person name="Russ C."/>
            <person name="Cuomo C."/>
            <person name="Burger G."/>
            <person name="Gray M.W."/>
            <person name="Holland P.W.H."/>
            <person name="King N."/>
            <person name="Lang F.B.F."/>
            <person name="Roger A.J."/>
            <person name="Ruiz-Trillo I."/>
            <person name="Young S.K."/>
            <person name="Zeng Q."/>
            <person name="Gargeya S."/>
            <person name="Fitzgerald M."/>
            <person name="Haas B."/>
            <person name="Abouelleil A."/>
            <person name="Alvarado L."/>
            <person name="Arachchi H.M."/>
            <person name="Berlin A."/>
            <person name="Chapman S.B."/>
            <person name="Gearin G."/>
            <person name="Goldberg J."/>
            <person name="Griggs A."/>
            <person name="Gujja S."/>
            <person name="Hansen M."/>
            <person name="Heiman D."/>
            <person name="Howarth C."/>
            <person name="Larimer J."/>
            <person name="Lui A."/>
            <person name="MacDonald P.J.P."/>
            <person name="McCowen C."/>
            <person name="Montmayeur A."/>
            <person name="Murphy C."/>
            <person name="Neiman D."/>
            <person name="Pearson M."/>
            <person name="Priest M."/>
            <person name="Roberts A."/>
            <person name="Saif S."/>
            <person name="Shea T."/>
            <person name="Sisk P."/>
            <person name="Stolte C."/>
            <person name="Sykes S."/>
            <person name="Wortman J."/>
            <person name="Nusbaum C."/>
            <person name="Birren B."/>
        </authorList>
    </citation>
    <scope>NUCLEOTIDE SEQUENCE [LARGE SCALE GENOMIC DNA]</scope>
    <source>
        <strain evidence="2 3">ATCC 38327</strain>
    </source>
</reference>
<feature type="compositionally biased region" description="Polar residues" evidence="1">
    <location>
        <begin position="1"/>
        <end position="12"/>
    </location>
</feature>